<evidence type="ECO:0008006" key="4">
    <source>
        <dbReference type="Google" id="ProtNLM"/>
    </source>
</evidence>
<evidence type="ECO:0000313" key="2">
    <source>
        <dbReference type="EMBL" id="PLW20988.1"/>
    </source>
</evidence>
<evidence type="ECO:0000313" key="3">
    <source>
        <dbReference type="Proteomes" id="UP000235388"/>
    </source>
</evidence>
<evidence type="ECO:0000256" key="1">
    <source>
        <dbReference type="SAM" id="MobiDB-lite"/>
    </source>
</evidence>
<feature type="compositionally biased region" description="Basic and acidic residues" evidence="1">
    <location>
        <begin position="24"/>
        <end position="36"/>
    </location>
</feature>
<gene>
    <name evidence="2" type="ORF">PCANC_11249</name>
</gene>
<dbReference type="EMBL" id="PGCJ01000789">
    <property type="protein sequence ID" value="PLW20988.1"/>
    <property type="molecule type" value="Genomic_DNA"/>
</dbReference>
<comment type="caution">
    <text evidence="2">The sequence shown here is derived from an EMBL/GenBank/DDBJ whole genome shotgun (WGS) entry which is preliminary data.</text>
</comment>
<sequence>MAPSSTPAKNVHTNDTPLPPSKRSQKEPAKKIKAEESNPPNDNNQGKDEKTKTHCAPNYTEDKNIQICCLWLDVTDDPLNSTNQTADTFWDCVKQHHMKKIPHPA</sequence>
<reference evidence="2 3" key="1">
    <citation type="submission" date="2017-11" db="EMBL/GenBank/DDBJ databases">
        <title>De novo assembly and phasing of dikaryotic genomes from two isolates of Puccinia coronata f. sp. avenae, the causal agent of oat crown rust.</title>
        <authorList>
            <person name="Miller M.E."/>
            <person name="Zhang Y."/>
            <person name="Omidvar V."/>
            <person name="Sperschneider J."/>
            <person name="Schwessinger B."/>
            <person name="Raley C."/>
            <person name="Palmer J.M."/>
            <person name="Garnica D."/>
            <person name="Upadhyaya N."/>
            <person name="Rathjen J."/>
            <person name="Taylor J.M."/>
            <person name="Park R.F."/>
            <person name="Dodds P.N."/>
            <person name="Hirsch C.D."/>
            <person name="Kianian S.F."/>
            <person name="Figueroa M."/>
        </authorList>
    </citation>
    <scope>NUCLEOTIDE SEQUENCE [LARGE SCALE GENOMIC DNA]</scope>
    <source>
        <strain evidence="2">12NC29</strain>
    </source>
</reference>
<protein>
    <recommendedName>
        <fullName evidence="4">No apical meristem-associated C-terminal domain-containing protein</fullName>
    </recommendedName>
</protein>
<organism evidence="2 3">
    <name type="scientific">Puccinia coronata f. sp. avenae</name>
    <dbReference type="NCBI Taxonomy" id="200324"/>
    <lineage>
        <taxon>Eukaryota</taxon>
        <taxon>Fungi</taxon>
        <taxon>Dikarya</taxon>
        <taxon>Basidiomycota</taxon>
        <taxon>Pucciniomycotina</taxon>
        <taxon>Pucciniomycetes</taxon>
        <taxon>Pucciniales</taxon>
        <taxon>Pucciniaceae</taxon>
        <taxon>Puccinia</taxon>
    </lineage>
</organism>
<name>A0A2N5T6A4_9BASI</name>
<feature type="compositionally biased region" description="Polar residues" evidence="1">
    <location>
        <begin position="1"/>
        <end position="16"/>
    </location>
</feature>
<keyword evidence="3" id="KW-1185">Reference proteome</keyword>
<dbReference type="AlphaFoldDB" id="A0A2N5T6A4"/>
<feature type="region of interest" description="Disordered" evidence="1">
    <location>
        <begin position="1"/>
        <end position="56"/>
    </location>
</feature>
<dbReference type="OrthoDB" id="689944at2759"/>
<dbReference type="Proteomes" id="UP000235388">
    <property type="component" value="Unassembled WGS sequence"/>
</dbReference>
<accession>A0A2N5T6A4</accession>
<proteinExistence type="predicted"/>